<evidence type="ECO:0000313" key="2">
    <source>
        <dbReference type="EMBL" id="EGF07131.1"/>
    </source>
</evidence>
<dbReference type="EC" id="1.2.1.16" evidence="2"/>
<gene>
    <name evidence="2" type="primary">gabD2</name>
    <name evidence="2" type="ORF">HMPREF9123_2667</name>
</gene>
<reference evidence="2 3" key="1">
    <citation type="submission" date="2011-02" db="EMBL/GenBank/DDBJ databases">
        <authorList>
            <person name="Muzny D."/>
            <person name="Qin X."/>
            <person name="Deng J."/>
            <person name="Jiang H."/>
            <person name="Liu Y."/>
            <person name="Qu J."/>
            <person name="Song X.-Z."/>
            <person name="Zhang L."/>
            <person name="Thornton R."/>
            <person name="Coyle M."/>
            <person name="Francisco L."/>
            <person name="Jackson L."/>
            <person name="Javaid M."/>
            <person name="Korchina V."/>
            <person name="Kovar C."/>
            <person name="Mata R."/>
            <person name="Mathew T."/>
            <person name="Ngo R."/>
            <person name="Nguyen L."/>
            <person name="Nguyen N."/>
            <person name="Okwuonu G."/>
            <person name="Ongeri F."/>
            <person name="Pham C."/>
            <person name="Simmons D."/>
            <person name="Wilczek-Boney K."/>
            <person name="Hale W."/>
            <person name="Jakkamsetti A."/>
            <person name="Pham P."/>
            <person name="Ruth R."/>
            <person name="San Lucas F."/>
            <person name="Warren J."/>
            <person name="Zhang J."/>
            <person name="Zhao Z."/>
            <person name="Zhou C."/>
            <person name="Zhu D."/>
            <person name="Lee S."/>
            <person name="Bess C."/>
            <person name="Blankenburg K."/>
            <person name="Forbes L."/>
            <person name="Fu Q."/>
            <person name="Gubbala S."/>
            <person name="Hirani K."/>
            <person name="Jayaseelan J.C."/>
            <person name="Lara F."/>
            <person name="Munidasa M."/>
            <person name="Palculict T."/>
            <person name="Patil S."/>
            <person name="Pu L.-L."/>
            <person name="Saada N."/>
            <person name="Tang L."/>
            <person name="Weissenberger G."/>
            <person name="Zhu Y."/>
            <person name="Hemphill L."/>
            <person name="Shang Y."/>
            <person name="Youmans B."/>
            <person name="Ayvaz T."/>
            <person name="Ross M."/>
            <person name="Santibanez J."/>
            <person name="Aqrawi P."/>
            <person name="Gross S."/>
            <person name="Joshi V."/>
            <person name="Fowler G."/>
            <person name="Nazareth L."/>
            <person name="Reid J."/>
            <person name="Worley K."/>
            <person name="Petrosino J."/>
            <person name="Highlander S."/>
            <person name="Gibbs R."/>
        </authorList>
    </citation>
    <scope>NUCLEOTIDE SEQUENCE [LARGE SCALE GENOMIC DNA]</scope>
    <source>
        <strain evidence="2 3">ATCC BAA-1200</strain>
    </source>
</reference>
<evidence type="ECO:0000256" key="1">
    <source>
        <dbReference type="SAM" id="MobiDB-lite"/>
    </source>
</evidence>
<accession>F2BG10</accession>
<feature type="region of interest" description="Disordered" evidence="1">
    <location>
        <begin position="1"/>
        <end position="29"/>
    </location>
</feature>
<dbReference type="GO" id="GO:0009013">
    <property type="term" value="F:succinate-semialdehyde dehydrogenase [NAD(P)+] activity"/>
    <property type="evidence" value="ECO:0007669"/>
    <property type="project" value="UniProtKB-EC"/>
</dbReference>
<proteinExistence type="predicted"/>
<evidence type="ECO:0000313" key="3">
    <source>
        <dbReference type="Proteomes" id="UP000004105"/>
    </source>
</evidence>
<keyword evidence="2" id="KW-0560">Oxidoreductase</keyword>
<dbReference type="HOGENOM" id="CLU_2509223_0_0_4"/>
<dbReference type="EMBL" id="AFAY01000053">
    <property type="protein sequence ID" value="EGF07131.1"/>
    <property type="molecule type" value="Genomic_DNA"/>
</dbReference>
<dbReference type="AlphaFoldDB" id="F2BG10"/>
<comment type="caution">
    <text evidence="2">The sequence shown here is derived from an EMBL/GenBank/DDBJ whole genome shotgun (WGS) entry which is preliminary data.</text>
</comment>
<dbReference type="Proteomes" id="UP000004105">
    <property type="component" value="Unassembled WGS sequence"/>
</dbReference>
<organism evidence="2 3">
    <name type="scientific">Neisseria bacilliformis ATCC BAA-1200</name>
    <dbReference type="NCBI Taxonomy" id="888742"/>
    <lineage>
        <taxon>Bacteria</taxon>
        <taxon>Pseudomonadati</taxon>
        <taxon>Pseudomonadota</taxon>
        <taxon>Betaproteobacteria</taxon>
        <taxon>Neisseriales</taxon>
        <taxon>Neisseriaceae</taxon>
        <taxon>Neisseria</taxon>
    </lineage>
</organism>
<sequence length="85" mass="9100">MFYAQRPSENTFSDGLSPPRQGMSPQGDAPYVWFATGGISERPSEKTVKQVFQTAFALKNGLTGCNTFQIPADAAPCGCGARLLL</sequence>
<protein>
    <submittedName>
        <fullName evidence="2">GabD4 succinate-semialdehyde dehdyrogenase</fullName>
        <ecNumber evidence="2">1.2.1.16</ecNumber>
    </submittedName>
</protein>
<keyword evidence="3" id="KW-1185">Reference proteome</keyword>
<name>F2BG10_9NEIS</name>